<dbReference type="RefSeq" id="WP_213004623.1">
    <property type="nucleotide sequence ID" value="NZ_BOQN01000005.1"/>
</dbReference>
<organism evidence="1 2">
    <name type="scientific">Paractinoplanes toevensis</name>
    <dbReference type="NCBI Taxonomy" id="571911"/>
    <lineage>
        <taxon>Bacteria</taxon>
        <taxon>Bacillati</taxon>
        <taxon>Actinomycetota</taxon>
        <taxon>Actinomycetes</taxon>
        <taxon>Micromonosporales</taxon>
        <taxon>Micromonosporaceae</taxon>
        <taxon>Paractinoplanes</taxon>
    </lineage>
</organism>
<keyword evidence="2" id="KW-1185">Reference proteome</keyword>
<dbReference type="EMBL" id="BOQN01000005">
    <property type="protein sequence ID" value="GIM88639.1"/>
    <property type="molecule type" value="Genomic_DNA"/>
</dbReference>
<evidence type="ECO:0000313" key="2">
    <source>
        <dbReference type="Proteomes" id="UP000677082"/>
    </source>
</evidence>
<dbReference type="Proteomes" id="UP000677082">
    <property type="component" value="Unassembled WGS sequence"/>
</dbReference>
<comment type="caution">
    <text evidence="1">The sequence shown here is derived from an EMBL/GenBank/DDBJ whole genome shotgun (WGS) entry which is preliminary data.</text>
</comment>
<reference evidence="1 2" key="1">
    <citation type="submission" date="2021-03" db="EMBL/GenBank/DDBJ databases">
        <title>Whole genome shotgun sequence of Actinoplanes toevensis NBRC 105298.</title>
        <authorList>
            <person name="Komaki H."/>
            <person name="Tamura T."/>
        </authorList>
    </citation>
    <scope>NUCLEOTIDE SEQUENCE [LARGE SCALE GENOMIC DNA]</scope>
    <source>
        <strain evidence="1 2">NBRC 105298</strain>
    </source>
</reference>
<evidence type="ECO:0000313" key="1">
    <source>
        <dbReference type="EMBL" id="GIM88639.1"/>
    </source>
</evidence>
<proteinExistence type="predicted"/>
<sequence length="81" mass="8812">MALKWVVAPLATAVIWPARMIHGRWLVVAYMPDGPHGSNMHRQWVEGRAAADAAARQWAAEINRDGSPAAAMEPEGGPVER</sequence>
<accession>A0A919W000</accession>
<dbReference type="AlphaFoldDB" id="A0A919W000"/>
<protein>
    <submittedName>
        <fullName evidence="1">Uncharacterized protein</fullName>
    </submittedName>
</protein>
<gene>
    <name evidence="1" type="ORF">Ato02nite_004320</name>
</gene>
<name>A0A919W000_9ACTN</name>